<feature type="transmembrane region" description="Helical" evidence="6">
    <location>
        <begin position="450"/>
        <end position="469"/>
    </location>
</feature>
<sequence length="538" mass="56663">MTVSESRTGAERAHPRAFEPTVLVITVVLSVVGAIIGLHLITTLGISANTSVIGALIAMIIGRINVAALRKMRSVHRQNLVQSAVSGSTFAAANSLLAPIAVPFAFGRPDLVWPVFAGVAIGLFADSFVLYRLFNSRLLPAQAAWPPGVAAADTIIAGDKGGRRAIVLAGGAVIGFIGSLFKLPVSAAGVAFIGNIWALAMFGVGLMVSQYSPAWFSIDIGDLYIPHGVMIGAGLVALGQAAYLMFRKDKKKAAAPERSIDPSQLPQVDERALRRGVLEGYVLFVLGAAVVALAGGLMSELSVPGLIMWVLAAALAAIIHEIIVGLAAMHSGWFPAFAVTLIFLVLGLILGVPPVALALFVGYTSATGPAFADMGYDFKAGWLLRKEHRPYDAYERSGRFQQYLASLVGFAVATVAVAVSWQSFFGDGLIPPVAEVYAATIKAGLTDPDILMTLLLWAIPGALIQLLGGSSRQMGVLLATGLLVGTPQACWLVFGALLVRIAYRWWRGERADEDLNLVGAGLIAGDALYSTSRIFESK</sequence>
<keyword evidence="4 6" id="KW-1133">Transmembrane helix</keyword>
<dbReference type="Proteomes" id="UP000236729">
    <property type="component" value="Unassembled WGS sequence"/>
</dbReference>
<evidence type="ECO:0000313" key="10">
    <source>
        <dbReference type="Proteomes" id="UP000236729"/>
    </source>
</evidence>
<evidence type="ECO:0000256" key="3">
    <source>
        <dbReference type="ARBA" id="ARBA00022692"/>
    </source>
</evidence>
<feature type="transmembrane region" description="Helical" evidence="6">
    <location>
        <begin position="306"/>
        <end position="328"/>
    </location>
</feature>
<accession>A0A1I1LV77</accession>
<feature type="transmembrane region" description="Helical" evidence="6">
    <location>
        <begin position="111"/>
        <end position="131"/>
    </location>
</feature>
<gene>
    <name evidence="7" type="ORF">SAMN02982929_00423</name>
    <name evidence="8" type="ORF">SAMN05216506_1011647</name>
</gene>
<evidence type="ECO:0000256" key="5">
    <source>
        <dbReference type="ARBA" id="ARBA00023136"/>
    </source>
</evidence>
<reference evidence="9 10" key="1">
    <citation type="submission" date="2016-10" db="EMBL/GenBank/DDBJ databases">
        <authorList>
            <person name="Varghese N."/>
            <person name="Submissions S."/>
        </authorList>
    </citation>
    <scope>NUCLEOTIDE SEQUENCE [LARGE SCALE GENOMIC DNA]</scope>
    <source>
        <strain evidence="10">ATCC 20501</strain>
        <strain evidence="8 9">CGMCC 4.3529</strain>
    </source>
</reference>
<feature type="transmembrane region" description="Helical" evidence="6">
    <location>
        <begin position="281"/>
        <end position="299"/>
    </location>
</feature>
<keyword evidence="3 6" id="KW-0812">Transmembrane</keyword>
<comment type="subcellular location">
    <subcellularLocation>
        <location evidence="1">Membrane</location>
        <topology evidence="1">Multi-pass membrane protein</topology>
    </subcellularLocation>
</comment>
<feature type="transmembrane region" description="Helical" evidence="6">
    <location>
        <begin position="187"/>
        <end position="211"/>
    </location>
</feature>
<keyword evidence="5 6" id="KW-0472">Membrane</keyword>
<feature type="transmembrane region" description="Helical" evidence="6">
    <location>
        <begin position="48"/>
        <end position="68"/>
    </location>
</feature>
<dbReference type="Pfam" id="PF03169">
    <property type="entry name" value="OPT"/>
    <property type="match status" value="1"/>
</dbReference>
<feature type="transmembrane region" description="Helical" evidence="6">
    <location>
        <begin position="476"/>
        <end position="503"/>
    </location>
</feature>
<keyword evidence="9" id="KW-1185">Reference proteome</keyword>
<evidence type="ECO:0000313" key="9">
    <source>
        <dbReference type="Proteomes" id="UP000199690"/>
    </source>
</evidence>
<feature type="transmembrane region" description="Helical" evidence="6">
    <location>
        <begin position="403"/>
        <end position="424"/>
    </location>
</feature>
<dbReference type="InterPro" id="IPR004813">
    <property type="entry name" value="OPT"/>
</dbReference>
<dbReference type="RefSeq" id="WP_093347842.1">
    <property type="nucleotide sequence ID" value="NZ_FNVB01000002.1"/>
</dbReference>
<feature type="transmembrane region" description="Helical" evidence="6">
    <location>
        <begin position="21"/>
        <end position="42"/>
    </location>
</feature>
<proteinExistence type="predicted"/>
<keyword evidence="2" id="KW-0813">Transport</keyword>
<protein>
    <submittedName>
        <fullName evidence="7">Uncharacterized membrane protein, oligopeptide transporter (OPT) family</fullName>
    </submittedName>
</protein>
<organism evidence="7 10">
    <name type="scientific">Saccharopolyspora kobensis</name>
    <dbReference type="NCBI Taxonomy" id="146035"/>
    <lineage>
        <taxon>Bacteria</taxon>
        <taxon>Bacillati</taxon>
        <taxon>Actinomycetota</taxon>
        <taxon>Actinomycetes</taxon>
        <taxon>Pseudonocardiales</taxon>
        <taxon>Pseudonocardiaceae</taxon>
        <taxon>Saccharopolyspora</taxon>
    </lineage>
</organism>
<feature type="transmembrane region" description="Helical" evidence="6">
    <location>
        <begin position="80"/>
        <end position="105"/>
    </location>
</feature>
<dbReference type="AlphaFoldDB" id="A0A1H5U7S4"/>
<feature type="transmembrane region" description="Helical" evidence="6">
    <location>
        <begin position="334"/>
        <end position="361"/>
    </location>
</feature>
<dbReference type="GO" id="GO:0016020">
    <property type="term" value="C:membrane"/>
    <property type="evidence" value="ECO:0007669"/>
    <property type="project" value="UniProtKB-SubCell"/>
</dbReference>
<accession>A0A1H5U7S4</accession>
<name>A0A1H5U7S4_9PSEU</name>
<evidence type="ECO:0000256" key="1">
    <source>
        <dbReference type="ARBA" id="ARBA00004141"/>
    </source>
</evidence>
<evidence type="ECO:0000256" key="2">
    <source>
        <dbReference type="ARBA" id="ARBA00022448"/>
    </source>
</evidence>
<evidence type="ECO:0000313" key="8">
    <source>
        <dbReference type="EMBL" id="SFC77044.1"/>
    </source>
</evidence>
<evidence type="ECO:0000256" key="6">
    <source>
        <dbReference type="SAM" id="Phobius"/>
    </source>
</evidence>
<dbReference type="EMBL" id="FOME01000001">
    <property type="protein sequence ID" value="SFC77044.1"/>
    <property type="molecule type" value="Genomic_DNA"/>
</dbReference>
<dbReference type="GO" id="GO:0035673">
    <property type="term" value="F:oligopeptide transmembrane transporter activity"/>
    <property type="evidence" value="ECO:0007669"/>
    <property type="project" value="InterPro"/>
</dbReference>
<feature type="transmembrane region" description="Helical" evidence="6">
    <location>
        <begin position="223"/>
        <end position="246"/>
    </location>
</feature>
<dbReference type="EMBL" id="FNVB01000002">
    <property type="protein sequence ID" value="SEF70317.1"/>
    <property type="molecule type" value="Genomic_DNA"/>
</dbReference>
<evidence type="ECO:0000256" key="4">
    <source>
        <dbReference type="ARBA" id="ARBA00022989"/>
    </source>
</evidence>
<dbReference type="Proteomes" id="UP000199690">
    <property type="component" value="Unassembled WGS sequence"/>
</dbReference>
<reference evidence="7" key="2">
    <citation type="submission" date="2016-10" db="EMBL/GenBank/DDBJ databases">
        <authorList>
            <person name="de Groot N.N."/>
        </authorList>
    </citation>
    <scope>NUCLEOTIDE SEQUENCE [LARGE SCALE GENOMIC DNA]</scope>
    <source>
        <strain evidence="7">ATCC 20501</strain>
    </source>
</reference>
<evidence type="ECO:0000313" key="7">
    <source>
        <dbReference type="EMBL" id="SEF70317.1"/>
    </source>
</evidence>